<keyword evidence="4" id="KW-0378">Hydrolase</keyword>
<dbReference type="SUPFAM" id="SSF144091">
    <property type="entry name" value="Rhomboid-like"/>
    <property type="match status" value="1"/>
</dbReference>
<reference evidence="10 11" key="1">
    <citation type="submission" date="2016-06" db="EMBL/GenBank/DDBJ databases">
        <authorList>
            <person name="Kjaerup R.B."/>
            <person name="Dalgaard T.S."/>
            <person name="Juul-Madsen H.R."/>
        </authorList>
    </citation>
    <scope>NUCLEOTIDE SEQUENCE [LARGE SCALE GENOMIC DNA]</scope>
    <source>
        <strain evidence="10 11">Pb300</strain>
    </source>
</reference>
<evidence type="ECO:0000256" key="1">
    <source>
        <dbReference type="ARBA" id="ARBA00004141"/>
    </source>
</evidence>
<name>A0A1D2J5F1_PARBR</name>
<feature type="transmembrane region" description="Helical" evidence="8">
    <location>
        <begin position="326"/>
        <end position="343"/>
    </location>
</feature>
<dbReference type="PANTHER" id="PTHR43731:SF14">
    <property type="entry name" value="PRESENILIN-ASSOCIATED RHOMBOID-LIKE PROTEIN, MITOCHONDRIAL"/>
    <property type="match status" value="1"/>
</dbReference>
<evidence type="ECO:0000259" key="9">
    <source>
        <dbReference type="Pfam" id="PF01694"/>
    </source>
</evidence>
<dbReference type="PANTHER" id="PTHR43731">
    <property type="entry name" value="RHOMBOID PROTEASE"/>
    <property type="match status" value="1"/>
</dbReference>
<dbReference type="Pfam" id="PF01694">
    <property type="entry name" value="Rhomboid"/>
    <property type="match status" value="1"/>
</dbReference>
<dbReference type="Proteomes" id="UP000242814">
    <property type="component" value="Unassembled WGS sequence"/>
</dbReference>
<comment type="caution">
    <text evidence="10">The sequence shown here is derived from an EMBL/GenBank/DDBJ whole genome shotgun (WGS) entry which is preliminary data.</text>
</comment>
<gene>
    <name evidence="10" type="ORF">ACO22_07184</name>
</gene>
<feature type="transmembrane region" description="Helical" evidence="8">
    <location>
        <begin position="514"/>
        <end position="535"/>
    </location>
</feature>
<evidence type="ECO:0000256" key="8">
    <source>
        <dbReference type="SAM" id="Phobius"/>
    </source>
</evidence>
<evidence type="ECO:0000256" key="3">
    <source>
        <dbReference type="ARBA" id="ARBA00022692"/>
    </source>
</evidence>
<dbReference type="AlphaFoldDB" id="A0A1D2J5F1"/>
<dbReference type="VEuPathDB" id="FungiDB:PABG_06642"/>
<dbReference type="Gene3D" id="1.20.1540.10">
    <property type="entry name" value="Rhomboid-like"/>
    <property type="match status" value="1"/>
</dbReference>
<organism evidence="10 11">
    <name type="scientific">Paracoccidioides brasiliensis</name>
    <dbReference type="NCBI Taxonomy" id="121759"/>
    <lineage>
        <taxon>Eukaryota</taxon>
        <taxon>Fungi</taxon>
        <taxon>Dikarya</taxon>
        <taxon>Ascomycota</taxon>
        <taxon>Pezizomycotina</taxon>
        <taxon>Eurotiomycetes</taxon>
        <taxon>Eurotiomycetidae</taxon>
        <taxon>Onygenales</taxon>
        <taxon>Ajellomycetaceae</taxon>
        <taxon>Paracoccidioides</taxon>
    </lineage>
</organism>
<keyword evidence="3 8" id="KW-0812">Transmembrane</keyword>
<evidence type="ECO:0000256" key="2">
    <source>
        <dbReference type="ARBA" id="ARBA00009045"/>
    </source>
</evidence>
<evidence type="ECO:0000256" key="5">
    <source>
        <dbReference type="ARBA" id="ARBA00022989"/>
    </source>
</evidence>
<feature type="transmembrane region" description="Helical" evidence="8">
    <location>
        <begin position="541"/>
        <end position="557"/>
    </location>
</feature>
<keyword evidence="5 8" id="KW-1133">Transmembrane helix</keyword>
<feature type="compositionally biased region" description="Low complexity" evidence="7">
    <location>
        <begin position="83"/>
        <end position="92"/>
    </location>
</feature>
<dbReference type="GO" id="GO:0016020">
    <property type="term" value="C:membrane"/>
    <property type="evidence" value="ECO:0007669"/>
    <property type="project" value="UniProtKB-SubCell"/>
</dbReference>
<feature type="transmembrane region" description="Helical" evidence="8">
    <location>
        <begin position="469"/>
        <end position="488"/>
    </location>
</feature>
<comment type="subcellular location">
    <subcellularLocation>
        <location evidence="1">Membrane</location>
        <topology evidence="1">Multi-pass membrane protein</topology>
    </subcellularLocation>
</comment>
<feature type="domain" description="Peptidase S54 rhomboid" evidence="9">
    <location>
        <begin position="406"/>
        <end position="557"/>
    </location>
</feature>
<evidence type="ECO:0000313" key="11">
    <source>
        <dbReference type="Proteomes" id="UP000242814"/>
    </source>
</evidence>
<feature type="transmembrane region" description="Helical" evidence="8">
    <location>
        <begin position="363"/>
        <end position="383"/>
    </location>
</feature>
<keyword evidence="6 8" id="KW-0472">Membrane</keyword>
<comment type="similarity">
    <text evidence="2">Belongs to the peptidase S54 family.</text>
</comment>
<dbReference type="EMBL" id="LZYO01000473">
    <property type="protein sequence ID" value="ODH13513.1"/>
    <property type="molecule type" value="Genomic_DNA"/>
</dbReference>
<dbReference type="GO" id="GO:0004252">
    <property type="term" value="F:serine-type endopeptidase activity"/>
    <property type="evidence" value="ECO:0007669"/>
    <property type="project" value="InterPro"/>
</dbReference>
<dbReference type="InterPro" id="IPR022764">
    <property type="entry name" value="Peptidase_S54_rhomboid_dom"/>
</dbReference>
<dbReference type="InterPro" id="IPR050925">
    <property type="entry name" value="Rhomboid_protease_S54"/>
</dbReference>
<evidence type="ECO:0000256" key="7">
    <source>
        <dbReference type="SAM" id="MobiDB-lite"/>
    </source>
</evidence>
<dbReference type="VEuPathDB" id="FungiDB:PADG_02318"/>
<evidence type="ECO:0000313" key="10">
    <source>
        <dbReference type="EMBL" id="ODH13513.1"/>
    </source>
</evidence>
<dbReference type="GO" id="GO:0006465">
    <property type="term" value="P:signal peptide processing"/>
    <property type="evidence" value="ECO:0007669"/>
    <property type="project" value="TreeGrafter"/>
</dbReference>
<feature type="transmembrane region" description="Helical" evidence="8">
    <location>
        <begin position="442"/>
        <end position="463"/>
    </location>
</feature>
<accession>A0A1D2J5F1</accession>
<dbReference type="FunFam" id="1.20.1540.10:FF:000012">
    <property type="entry name" value="Rhomboid family protein"/>
    <property type="match status" value="1"/>
</dbReference>
<proteinExistence type="inferred from homology"/>
<protein>
    <recommendedName>
        <fullName evidence="9">Peptidase S54 rhomboid domain-containing protein</fullName>
    </recommendedName>
</protein>
<feature type="region of interest" description="Disordered" evidence="7">
    <location>
        <begin position="83"/>
        <end position="105"/>
    </location>
</feature>
<evidence type="ECO:0000256" key="4">
    <source>
        <dbReference type="ARBA" id="ARBA00022801"/>
    </source>
</evidence>
<dbReference type="InterPro" id="IPR035952">
    <property type="entry name" value="Rhomboid-like_sf"/>
</dbReference>
<evidence type="ECO:0000256" key="6">
    <source>
        <dbReference type="ARBA" id="ARBA00023136"/>
    </source>
</evidence>
<sequence>MSNVFSVAWRISCLGIRSPPTPRAASAALLKAICLEGQRCTIRSMSSLRSSILQNQLVLHPIKRTEISGSCLSRHIPSPFRSFTSSASPAARAARRPIPPKKHDGVRFRHRDLSSLEISQIFGDGQGISVPLGNRMLRLLQERRVNGTIDVDLPADIMKVVSEDSITAGLEWLRKKYPMDEDAAILKRIEREEIEEERRLIRRGQELGLYKPQSGKFDKPIEKEGDVYGKSVLLEQREENIRKNKLEEEREIREWLEGEAKDREKLERRVQRSTELQKLGESVVLEAKPRADPTTRPALAWIQKHHLRATADDWDVSKLSKASRTIPSLVIALITFGLCYVFAENYKPPAPHERLMRDTPPAAATVIGLIGANFLIFALWRGFPPSWRMLNRYFISVPLYPHSISVVGSVFSHQQFQHLAANMLILWFVGTRLHQELGRGDFLSLYLSSGVFASLTSLTVHVLQNKLSVTSLGASGAIAGLVAAWCIIHSNDKLTIAFLPQSWQDAFSAKGSTFLIVIVLAEIASVAPLPIRFAIPMLDHWSHLGGYAAGALIGWLWKERRAEQKRKKRREEEKGWGWILGGGR</sequence>